<organism evidence="2 3">
    <name type="scientific">Thalassobacillus hwangdonensis</name>
    <dbReference type="NCBI Taxonomy" id="546108"/>
    <lineage>
        <taxon>Bacteria</taxon>
        <taxon>Bacillati</taxon>
        <taxon>Bacillota</taxon>
        <taxon>Bacilli</taxon>
        <taxon>Bacillales</taxon>
        <taxon>Bacillaceae</taxon>
        <taxon>Thalassobacillus</taxon>
    </lineage>
</organism>
<keyword evidence="1" id="KW-1133">Transmembrane helix</keyword>
<sequence>MEVLVFLIVIIGAAFADYFWFDVNRSRWGWMKGWRRRTRLFVSIGLIMIMALIYIGLGAEYL</sequence>
<name>A0ABW3KXG9_9BACI</name>
<gene>
    <name evidence="2" type="ORF">ACFQ2J_05155</name>
</gene>
<keyword evidence="3" id="KW-1185">Reference proteome</keyword>
<evidence type="ECO:0000313" key="3">
    <source>
        <dbReference type="Proteomes" id="UP001596990"/>
    </source>
</evidence>
<evidence type="ECO:0000256" key="1">
    <source>
        <dbReference type="SAM" id="Phobius"/>
    </source>
</evidence>
<reference evidence="3" key="1">
    <citation type="journal article" date="2019" name="Int. J. Syst. Evol. Microbiol.">
        <title>The Global Catalogue of Microorganisms (GCM) 10K type strain sequencing project: providing services to taxonomists for standard genome sequencing and annotation.</title>
        <authorList>
            <consortium name="The Broad Institute Genomics Platform"/>
            <consortium name="The Broad Institute Genome Sequencing Center for Infectious Disease"/>
            <person name="Wu L."/>
            <person name="Ma J."/>
        </authorList>
    </citation>
    <scope>NUCLEOTIDE SEQUENCE [LARGE SCALE GENOMIC DNA]</scope>
    <source>
        <strain evidence="3">CCUG 56607</strain>
    </source>
</reference>
<keyword evidence="1" id="KW-0472">Membrane</keyword>
<protein>
    <submittedName>
        <fullName evidence="2">Uncharacterized protein</fullName>
    </submittedName>
</protein>
<proteinExistence type="predicted"/>
<dbReference type="RefSeq" id="WP_386057195.1">
    <property type="nucleotide sequence ID" value="NZ_JBHTKL010000001.1"/>
</dbReference>
<evidence type="ECO:0000313" key="2">
    <source>
        <dbReference type="EMBL" id="MFD1018586.1"/>
    </source>
</evidence>
<comment type="caution">
    <text evidence="2">The sequence shown here is derived from an EMBL/GenBank/DDBJ whole genome shotgun (WGS) entry which is preliminary data.</text>
</comment>
<dbReference type="EMBL" id="JBHTKL010000001">
    <property type="protein sequence ID" value="MFD1018586.1"/>
    <property type="molecule type" value="Genomic_DNA"/>
</dbReference>
<dbReference type="Proteomes" id="UP001596990">
    <property type="component" value="Unassembled WGS sequence"/>
</dbReference>
<feature type="transmembrane region" description="Helical" evidence="1">
    <location>
        <begin position="40"/>
        <end position="59"/>
    </location>
</feature>
<keyword evidence="1" id="KW-0812">Transmembrane</keyword>
<accession>A0ABW3KXG9</accession>